<keyword evidence="2" id="KW-1185">Reference proteome</keyword>
<dbReference type="KEGG" id="ssan:NX02_24835"/>
<protein>
    <submittedName>
        <fullName evidence="1">Uncharacterized protein</fullName>
    </submittedName>
</protein>
<reference evidence="1 2" key="1">
    <citation type="submission" date="2013-07" db="EMBL/GenBank/DDBJ databases">
        <title>Completed genome of Sphingomonas sanxanigenens NX02.</title>
        <authorList>
            <person name="Ma T."/>
            <person name="Huang H."/>
            <person name="Wu M."/>
            <person name="Li X."/>
            <person name="Li G."/>
        </authorList>
    </citation>
    <scope>NUCLEOTIDE SEQUENCE [LARGE SCALE GENOMIC DNA]</scope>
    <source>
        <strain evidence="1 2">NX02</strain>
    </source>
</reference>
<evidence type="ECO:0000313" key="1">
    <source>
        <dbReference type="EMBL" id="AHE56574.1"/>
    </source>
</evidence>
<dbReference type="STRING" id="1123269.NX02_24835"/>
<dbReference type="EMBL" id="CP006644">
    <property type="protein sequence ID" value="AHE56574.1"/>
    <property type="molecule type" value="Genomic_DNA"/>
</dbReference>
<gene>
    <name evidence="1" type="ORF">NX02_24835</name>
</gene>
<dbReference type="AlphaFoldDB" id="W0AFB3"/>
<organism evidence="1 2">
    <name type="scientific">Sphingomonas sanxanigenens DSM 19645 = NX02</name>
    <dbReference type="NCBI Taxonomy" id="1123269"/>
    <lineage>
        <taxon>Bacteria</taxon>
        <taxon>Pseudomonadati</taxon>
        <taxon>Pseudomonadota</taxon>
        <taxon>Alphaproteobacteria</taxon>
        <taxon>Sphingomonadales</taxon>
        <taxon>Sphingomonadaceae</taxon>
        <taxon>Sphingomonas</taxon>
    </lineage>
</organism>
<evidence type="ECO:0000313" key="2">
    <source>
        <dbReference type="Proteomes" id="UP000018851"/>
    </source>
</evidence>
<dbReference type="Proteomes" id="UP000018851">
    <property type="component" value="Chromosome"/>
</dbReference>
<name>W0AFB3_9SPHN</name>
<accession>W0AFB3</accession>
<sequence length="81" mass="8936">MTALPLVPAYRLMHAQFQQLADALPVAVCDSSSIYNCQNPHHTADCGLHHVAQADIGHGPRRFDDKHCFAAKRRVADNVDT</sequence>
<proteinExistence type="predicted"/>
<dbReference type="HOGENOM" id="CLU_2572098_0_0_5"/>